<evidence type="ECO:0000256" key="1">
    <source>
        <dbReference type="RuleBase" id="RU003612"/>
    </source>
</evidence>
<accession>A0A2N7U4J1</accession>
<keyword evidence="2" id="KW-1003">Cell membrane</keyword>
<keyword evidence="2 4" id="KW-0472">Membrane</keyword>
<evidence type="ECO:0000313" key="7">
    <source>
        <dbReference type="Proteomes" id="UP000235803"/>
    </source>
</evidence>
<reference evidence="6 7" key="1">
    <citation type="submission" date="2018-01" db="EMBL/GenBank/DDBJ databases">
        <title>Halomonas endophytica sp. nov., isolated from storage liquid in the stems of Populus euphratica.</title>
        <authorList>
            <person name="Chen C."/>
        </authorList>
    </citation>
    <scope>NUCLEOTIDE SEQUENCE [LARGE SCALE GENOMIC DNA]</scope>
    <source>
        <strain evidence="6 7">MC28</strain>
    </source>
</reference>
<gene>
    <name evidence="6" type="ORF">C1H69_10545</name>
</gene>
<comment type="subcellular location">
    <subcellularLocation>
        <location evidence="2">Cell inner membrane</location>
        <topology evidence="2">Single-pass type I membrane protein</topology>
    </subcellularLocation>
</comment>
<organism evidence="6 7">
    <name type="scientific">Billgrantia endophytica</name>
    <dbReference type="NCBI Taxonomy" id="2033802"/>
    <lineage>
        <taxon>Bacteria</taxon>
        <taxon>Pseudomonadati</taxon>
        <taxon>Pseudomonadota</taxon>
        <taxon>Gammaproteobacteria</taxon>
        <taxon>Oceanospirillales</taxon>
        <taxon>Halomonadaceae</taxon>
        <taxon>Billgrantia</taxon>
    </lineage>
</organism>
<dbReference type="InterPro" id="IPR007449">
    <property type="entry name" value="ZipA_FtsZ-bd_C"/>
</dbReference>
<evidence type="ECO:0000313" key="6">
    <source>
        <dbReference type="EMBL" id="PMR75351.1"/>
    </source>
</evidence>
<keyword evidence="1" id="KW-0131">Cell cycle</keyword>
<dbReference type="OrthoDB" id="6166938at2"/>
<proteinExistence type="inferred from homology"/>
<dbReference type="AlphaFoldDB" id="A0A2N7U4J1"/>
<evidence type="ECO:0000256" key="4">
    <source>
        <dbReference type="SAM" id="Phobius"/>
    </source>
</evidence>
<keyword evidence="4" id="KW-1133">Transmembrane helix</keyword>
<keyword evidence="2 4" id="KW-0812">Transmembrane</keyword>
<dbReference type="RefSeq" id="WP_102653365.1">
    <property type="nucleotide sequence ID" value="NZ_PNRF01000020.1"/>
</dbReference>
<comment type="caution">
    <text evidence="6">The sequence shown here is derived from an EMBL/GenBank/DDBJ whole genome shotgun (WGS) entry which is preliminary data.</text>
</comment>
<comment type="function">
    <text evidence="1">Essential cell division protein that stabilizes the FtsZ protofilaments by cross-linking them and that serves as a cytoplasmic membrane anchor for the Z ring. Also required for the recruitment to the septal ring of downstream cell division proteins.</text>
</comment>
<feature type="domain" description="ZipA C-terminal FtsZ-binding" evidence="5">
    <location>
        <begin position="99"/>
        <end position="206"/>
    </location>
</feature>
<keyword evidence="1" id="KW-0132">Cell division</keyword>
<protein>
    <recommendedName>
        <fullName evidence="1">Cell division protein ZipA</fullName>
    </recommendedName>
</protein>
<dbReference type="InterPro" id="IPR036765">
    <property type="entry name" value="ZipA_FtsZ-bd_C_sf"/>
</dbReference>
<evidence type="ECO:0000256" key="2">
    <source>
        <dbReference type="RuleBase" id="RU003613"/>
    </source>
</evidence>
<keyword evidence="2" id="KW-0997">Cell inner membrane</keyword>
<comment type="similarity">
    <text evidence="1">Belongs to the ZipA family.</text>
</comment>
<dbReference type="GO" id="GO:0090529">
    <property type="term" value="P:cell septum assembly"/>
    <property type="evidence" value="ECO:0007669"/>
    <property type="project" value="InterPro"/>
</dbReference>
<feature type="region of interest" description="Disordered" evidence="3">
    <location>
        <begin position="37"/>
        <end position="71"/>
    </location>
</feature>
<sequence length="209" mass="22816">MDPVIGSLLLAGVTLFFALVCLAYFIVRYSRNSSHQKTRLDAAEGVPEAPSDPPEKPSGAPFQQPGTPATHQFKTVTGKDVQQCMFVVLDWPGLDTNRRLAKLLAENNAQYDSRLGVYRVRDPQAGYKLTIANSSPPGTLPPLHEGGDQPIVNGVSILVHFISKRRVARNPDTLIRFTESVASIGGQILDADRQVLSKDALDELRQNAL</sequence>
<name>A0A2N7U4J1_9GAMM</name>
<feature type="transmembrane region" description="Helical" evidence="4">
    <location>
        <begin position="6"/>
        <end position="27"/>
    </location>
</feature>
<dbReference type="Proteomes" id="UP000235803">
    <property type="component" value="Unassembled WGS sequence"/>
</dbReference>
<dbReference type="Pfam" id="PF04354">
    <property type="entry name" value="ZipA_C"/>
    <property type="match status" value="1"/>
</dbReference>
<dbReference type="EMBL" id="PNRF01000020">
    <property type="protein sequence ID" value="PMR75351.1"/>
    <property type="molecule type" value="Genomic_DNA"/>
</dbReference>
<evidence type="ECO:0000256" key="3">
    <source>
        <dbReference type="SAM" id="MobiDB-lite"/>
    </source>
</evidence>
<dbReference type="SUPFAM" id="SSF64383">
    <property type="entry name" value="Cell-division protein ZipA, C-terminal domain"/>
    <property type="match status" value="1"/>
</dbReference>
<keyword evidence="7" id="KW-1185">Reference proteome</keyword>
<dbReference type="Gene3D" id="3.30.1400.10">
    <property type="entry name" value="ZipA, C-terminal FtsZ-binding domain"/>
    <property type="match status" value="1"/>
</dbReference>
<evidence type="ECO:0000259" key="5">
    <source>
        <dbReference type="Pfam" id="PF04354"/>
    </source>
</evidence>